<feature type="compositionally biased region" description="Low complexity" evidence="1">
    <location>
        <begin position="14"/>
        <end position="25"/>
    </location>
</feature>
<feature type="region of interest" description="Disordered" evidence="1">
    <location>
        <begin position="143"/>
        <end position="179"/>
    </location>
</feature>
<protein>
    <submittedName>
        <fullName evidence="2">Zinc-binding protein</fullName>
    </submittedName>
</protein>
<keyword evidence="3" id="KW-1185">Reference proteome</keyword>
<comment type="caution">
    <text evidence="2">The sequence shown here is derived from an EMBL/GenBank/DDBJ whole genome shotgun (WGS) entry which is preliminary data.</text>
</comment>
<reference evidence="3" key="1">
    <citation type="journal article" date="2019" name="Int. J. Syst. Evol. Microbiol.">
        <title>The Global Catalogue of Microorganisms (GCM) 10K type strain sequencing project: providing services to taxonomists for standard genome sequencing and annotation.</title>
        <authorList>
            <consortium name="The Broad Institute Genomics Platform"/>
            <consortium name="The Broad Institute Genome Sequencing Center for Infectious Disease"/>
            <person name="Wu L."/>
            <person name="Ma J."/>
        </authorList>
    </citation>
    <scope>NUCLEOTIDE SEQUENCE [LARGE SCALE GENOMIC DNA]</scope>
    <source>
        <strain evidence="3">JCM 31037</strain>
    </source>
</reference>
<organism evidence="2 3">
    <name type="scientific">Micromonospora sonneratiae</name>
    <dbReference type="NCBI Taxonomy" id="1184706"/>
    <lineage>
        <taxon>Bacteria</taxon>
        <taxon>Bacillati</taxon>
        <taxon>Actinomycetota</taxon>
        <taxon>Actinomycetes</taxon>
        <taxon>Micromonosporales</taxon>
        <taxon>Micromonosporaceae</taxon>
        <taxon>Micromonospora</taxon>
    </lineage>
</organism>
<dbReference type="InterPro" id="IPR014958">
    <property type="entry name" value="DGC"/>
</dbReference>
<dbReference type="RefSeq" id="WP_377574611.1">
    <property type="nucleotide sequence ID" value="NZ_JBHTMP010000045.1"/>
</dbReference>
<evidence type="ECO:0000256" key="1">
    <source>
        <dbReference type="SAM" id="MobiDB-lite"/>
    </source>
</evidence>
<dbReference type="Pfam" id="PF08859">
    <property type="entry name" value="DGC"/>
    <property type="match status" value="1"/>
</dbReference>
<sequence length="179" mass="18388">MTADDRPSGGTGSDAGARPGRAARPGSDKPIVYSCSGCSSAAQLANALAIRLDRLEAAEMSCIAGLGGDVPSLLRLARSGRPILALDGCPLVCVQATLGRHGITPDSHVILSRYGIRKRRHADFDEQDAQRLLPVVVTAASALTASTHGGQQPGPGGPQPEPGEQQPGAGGQRPEPDER</sequence>
<dbReference type="Proteomes" id="UP001597260">
    <property type="component" value="Unassembled WGS sequence"/>
</dbReference>
<evidence type="ECO:0000313" key="2">
    <source>
        <dbReference type="EMBL" id="MFD1324263.1"/>
    </source>
</evidence>
<proteinExistence type="predicted"/>
<evidence type="ECO:0000313" key="3">
    <source>
        <dbReference type="Proteomes" id="UP001597260"/>
    </source>
</evidence>
<feature type="region of interest" description="Disordered" evidence="1">
    <location>
        <begin position="1"/>
        <end position="26"/>
    </location>
</feature>
<name>A0ABW3YNL0_9ACTN</name>
<gene>
    <name evidence="2" type="ORF">ACFQ4H_24565</name>
</gene>
<dbReference type="EMBL" id="JBHTMP010000045">
    <property type="protein sequence ID" value="MFD1324263.1"/>
    <property type="molecule type" value="Genomic_DNA"/>
</dbReference>
<accession>A0ABW3YNL0</accession>